<dbReference type="SUPFAM" id="SSF57884">
    <property type="entry name" value="Ada DNA repair protein, N-terminal domain (N-Ada 10)"/>
    <property type="match status" value="1"/>
</dbReference>
<dbReference type="Proteomes" id="UP000805614">
    <property type="component" value="Unassembled WGS sequence"/>
</dbReference>
<evidence type="ECO:0000313" key="3">
    <source>
        <dbReference type="EMBL" id="MBC6465564.1"/>
    </source>
</evidence>
<feature type="compositionally biased region" description="Basic and acidic residues" evidence="1">
    <location>
        <begin position="336"/>
        <end position="389"/>
    </location>
</feature>
<feature type="region of interest" description="Disordered" evidence="1">
    <location>
        <begin position="173"/>
        <end position="455"/>
    </location>
</feature>
<evidence type="ECO:0000256" key="2">
    <source>
        <dbReference type="SAM" id="Phobius"/>
    </source>
</evidence>
<feature type="compositionally biased region" description="Basic residues" evidence="1">
    <location>
        <begin position="73"/>
        <end position="85"/>
    </location>
</feature>
<comment type="caution">
    <text evidence="3">The sequence shown here is derived from an EMBL/GenBank/DDBJ whole genome shotgun (WGS) entry which is preliminary data.</text>
</comment>
<dbReference type="EMBL" id="JABVEC010000004">
    <property type="protein sequence ID" value="MBC6465564.1"/>
    <property type="molecule type" value="Genomic_DNA"/>
</dbReference>
<proteinExistence type="predicted"/>
<dbReference type="InterPro" id="IPR035451">
    <property type="entry name" value="Ada-like_dom_sf"/>
</dbReference>
<feature type="compositionally biased region" description="Basic and acidic residues" evidence="1">
    <location>
        <begin position="398"/>
        <end position="417"/>
    </location>
</feature>
<accession>A0ABR7LLC3</accession>
<feature type="compositionally biased region" description="Basic and acidic residues" evidence="1">
    <location>
        <begin position="269"/>
        <end position="282"/>
    </location>
</feature>
<protein>
    <submittedName>
        <fullName evidence="3">Uncharacterized protein</fullName>
    </submittedName>
</protein>
<feature type="transmembrane region" description="Helical" evidence="2">
    <location>
        <begin position="39"/>
        <end position="58"/>
    </location>
</feature>
<sequence>MIILSGLLVVLAIALLIAGVVFGNSGTEVVGQDGLALIYVSIAISIVSALCLAIGVFLRRKELFAAVGPTSGKRPKGDKKGRKQAGKVTGGLEPAGGDAATEDTLKIPAQPVDVPGDALVYVVRGRKRYHLDNCRQLMGRQKEELTYAEAQEEGFSPCTACMPDTALAARAAVSGDKGPGATGKRERAGSAAGRSEAPGSAKKRADKAGPTASNASVGAGAPSPGKPGAEQRTTPPAAGGGRRRGPLSSGPRHGESGPGDNETTADGLPGRKRDDAAERAGERSTSGMGSRTTPSEPDSIWLPPAGSAPSPLRAGLPAEERATQAGTAEFETVEPADEKRGRGTRSGDGRTDDTRPDDTGDDDTRASDTRSGDTRASDTRASDTRDEGTGSHGTKSRGTLDHGASEHGGRADDDRETAQGPAGTTESAEYETAGSGRASESGTAAEGPQVRILSGTKRYHRADCALIVDIGDDADDIEALSRSEATARGCTPCLVCEPDKEHARD</sequence>
<feature type="region of interest" description="Disordered" evidence="1">
    <location>
        <begin position="69"/>
        <end position="100"/>
    </location>
</feature>
<dbReference type="RefSeq" id="WP_187242547.1">
    <property type="nucleotide sequence ID" value="NZ_BAAAOK010000015.1"/>
</dbReference>
<evidence type="ECO:0000313" key="4">
    <source>
        <dbReference type="Proteomes" id="UP000805614"/>
    </source>
</evidence>
<name>A0ABR7LLC3_9ACTN</name>
<keyword evidence="2" id="KW-1133">Transmembrane helix</keyword>
<organism evidence="3 4">
    <name type="scientific">Actinomadura alba</name>
    <dbReference type="NCBI Taxonomy" id="406431"/>
    <lineage>
        <taxon>Bacteria</taxon>
        <taxon>Bacillati</taxon>
        <taxon>Actinomycetota</taxon>
        <taxon>Actinomycetes</taxon>
        <taxon>Streptosporangiales</taxon>
        <taxon>Thermomonosporaceae</taxon>
        <taxon>Actinomadura</taxon>
    </lineage>
</organism>
<reference evidence="3 4" key="1">
    <citation type="submission" date="2020-06" db="EMBL/GenBank/DDBJ databases">
        <title>Actinomadura xiongansis sp. nov., isolated from soil of Baiyangdian.</title>
        <authorList>
            <person name="Zhang X."/>
        </authorList>
    </citation>
    <scope>NUCLEOTIDE SEQUENCE [LARGE SCALE GENOMIC DNA]</scope>
    <source>
        <strain evidence="3 4">HBUM206468</strain>
    </source>
</reference>
<keyword evidence="4" id="KW-1185">Reference proteome</keyword>
<keyword evidence="2" id="KW-0472">Membrane</keyword>
<evidence type="ECO:0000256" key="1">
    <source>
        <dbReference type="SAM" id="MobiDB-lite"/>
    </source>
</evidence>
<feature type="compositionally biased region" description="Low complexity" evidence="1">
    <location>
        <begin position="212"/>
        <end position="237"/>
    </location>
</feature>
<feature type="compositionally biased region" description="Polar residues" evidence="1">
    <location>
        <begin position="283"/>
        <end position="296"/>
    </location>
</feature>
<keyword evidence="2" id="KW-0812">Transmembrane</keyword>
<gene>
    <name evidence="3" type="ORF">HKK74_08660</name>
</gene>